<dbReference type="EMBL" id="FQZP01000016">
    <property type="protein sequence ID" value="SHI95429.1"/>
    <property type="molecule type" value="Genomic_DNA"/>
</dbReference>
<evidence type="ECO:0000313" key="14">
    <source>
        <dbReference type="EMBL" id="SHI95429.1"/>
    </source>
</evidence>
<keyword evidence="6 11" id="KW-0547">Nucleotide-binding</keyword>
<keyword evidence="9 11" id="KW-0030">Aminoacyl-tRNA synthetase</keyword>
<dbReference type="GO" id="GO:0140096">
    <property type="term" value="F:catalytic activity, acting on a protein"/>
    <property type="evidence" value="ECO:0007669"/>
    <property type="project" value="UniProtKB-ARBA"/>
</dbReference>
<evidence type="ECO:0000256" key="5">
    <source>
        <dbReference type="ARBA" id="ARBA00022598"/>
    </source>
</evidence>
<keyword evidence="5 11" id="KW-0436">Ligase</keyword>
<feature type="binding site" evidence="12">
    <location>
        <position position="126"/>
    </location>
    <ligand>
        <name>L-histidine</name>
        <dbReference type="ChEBI" id="CHEBI:57595"/>
    </ligand>
</feature>
<dbReference type="PANTHER" id="PTHR43707">
    <property type="entry name" value="HISTIDYL-TRNA SYNTHETASE"/>
    <property type="match status" value="1"/>
</dbReference>
<keyword evidence="7 11" id="KW-0067">ATP-binding</keyword>
<dbReference type="OrthoDB" id="9800814at2"/>
<dbReference type="RefSeq" id="WP_149678476.1">
    <property type="nucleotide sequence ID" value="NZ_DAONMB010000066.1"/>
</dbReference>
<feature type="binding site" evidence="12">
    <location>
        <position position="257"/>
    </location>
    <ligand>
        <name>L-histidine</name>
        <dbReference type="ChEBI" id="CHEBI:57595"/>
    </ligand>
</feature>
<evidence type="ECO:0000256" key="9">
    <source>
        <dbReference type="ARBA" id="ARBA00023146"/>
    </source>
</evidence>
<comment type="subunit">
    <text evidence="3 11">Homodimer.</text>
</comment>
<dbReference type="InterPro" id="IPR036621">
    <property type="entry name" value="Anticodon-bd_dom_sf"/>
</dbReference>
<comment type="subcellular location">
    <subcellularLocation>
        <location evidence="1 11">Cytoplasm</location>
    </subcellularLocation>
</comment>
<evidence type="ECO:0000256" key="11">
    <source>
        <dbReference type="HAMAP-Rule" id="MF_00127"/>
    </source>
</evidence>
<dbReference type="FunFam" id="3.30.930.10:FF:000005">
    <property type="entry name" value="Histidine--tRNA ligase"/>
    <property type="match status" value="1"/>
</dbReference>
<reference evidence="14 15" key="1">
    <citation type="submission" date="2016-11" db="EMBL/GenBank/DDBJ databases">
        <authorList>
            <person name="Varghese N."/>
            <person name="Submissions S."/>
        </authorList>
    </citation>
    <scope>NUCLEOTIDE SEQUENCE [LARGE SCALE GENOMIC DNA]</scope>
    <source>
        <strain evidence="14 15">DSM 19027</strain>
    </source>
</reference>
<name>A0A1M6FCT2_9FIRM</name>
<dbReference type="PROSITE" id="PS50862">
    <property type="entry name" value="AA_TRNA_LIGASE_II"/>
    <property type="match status" value="1"/>
</dbReference>
<dbReference type="GO" id="GO:0006427">
    <property type="term" value="P:histidyl-tRNA aminoacylation"/>
    <property type="evidence" value="ECO:0007669"/>
    <property type="project" value="UniProtKB-UniRule"/>
</dbReference>
<feature type="binding site" evidence="12">
    <location>
        <position position="112"/>
    </location>
    <ligand>
        <name>L-histidine</name>
        <dbReference type="ChEBI" id="CHEBI:57595"/>
    </ligand>
</feature>
<dbReference type="PANTHER" id="PTHR43707:SF1">
    <property type="entry name" value="HISTIDINE--TRNA LIGASE, MITOCHONDRIAL-RELATED"/>
    <property type="match status" value="1"/>
</dbReference>
<keyword evidence="4 11" id="KW-0963">Cytoplasm</keyword>
<keyword evidence="8 11" id="KW-0648">Protein biosynthesis</keyword>
<dbReference type="GO" id="GO:0005524">
    <property type="term" value="F:ATP binding"/>
    <property type="evidence" value="ECO:0007669"/>
    <property type="project" value="UniProtKB-UniRule"/>
</dbReference>
<evidence type="ECO:0000256" key="12">
    <source>
        <dbReference type="PIRSR" id="PIRSR001549-1"/>
    </source>
</evidence>
<dbReference type="InterPro" id="IPR045864">
    <property type="entry name" value="aa-tRNA-synth_II/BPL/LPL"/>
</dbReference>
<evidence type="ECO:0000256" key="10">
    <source>
        <dbReference type="ARBA" id="ARBA00047639"/>
    </source>
</evidence>
<evidence type="ECO:0000256" key="7">
    <source>
        <dbReference type="ARBA" id="ARBA00022840"/>
    </source>
</evidence>
<feature type="binding site" evidence="12">
    <location>
        <begin position="261"/>
        <end position="262"/>
    </location>
    <ligand>
        <name>L-histidine</name>
        <dbReference type="ChEBI" id="CHEBI:57595"/>
    </ligand>
</feature>
<dbReference type="SUPFAM" id="SSF55681">
    <property type="entry name" value="Class II aaRS and biotin synthetases"/>
    <property type="match status" value="1"/>
</dbReference>
<dbReference type="EC" id="6.1.1.21" evidence="11"/>
<evidence type="ECO:0000256" key="8">
    <source>
        <dbReference type="ARBA" id="ARBA00022917"/>
    </source>
</evidence>
<comment type="similarity">
    <text evidence="2 11">Belongs to the class-II aminoacyl-tRNA synthetase family.</text>
</comment>
<organism evidence="14 15">
    <name type="scientific">Thermoclostridium caenicola</name>
    <dbReference type="NCBI Taxonomy" id="659425"/>
    <lineage>
        <taxon>Bacteria</taxon>
        <taxon>Bacillati</taxon>
        <taxon>Bacillota</taxon>
        <taxon>Clostridia</taxon>
        <taxon>Eubacteriales</taxon>
        <taxon>Oscillospiraceae</taxon>
        <taxon>Thermoclostridium</taxon>
    </lineage>
</organism>
<dbReference type="InterPro" id="IPR004516">
    <property type="entry name" value="HisRS/HisZ"/>
</dbReference>
<gene>
    <name evidence="11" type="primary">hisS</name>
    <name evidence="14" type="ORF">SAMN05444373_101628</name>
</gene>
<dbReference type="CDD" id="cd00859">
    <property type="entry name" value="HisRS_anticodon"/>
    <property type="match status" value="1"/>
</dbReference>
<feature type="binding site" evidence="12">
    <location>
        <position position="130"/>
    </location>
    <ligand>
        <name>L-histidine</name>
        <dbReference type="ChEBI" id="CHEBI:57595"/>
    </ligand>
</feature>
<evidence type="ECO:0000313" key="15">
    <source>
        <dbReference type="Proteomes" id="UP000324781"/>
    </source>
</evidence>
<dbReference type="PIRSF" id="PIRSF001549">
    <property type="entry name" value="His-tRNA_synth"/>
    <property type="match status" value="1"/>
</dbReference>
<dbReference type="CDD" id="cd00773">
    <property type="entry name" value="HisRS-like_core"/>
    <property type="match status" value="1"/>
</dbReference>
<dbReference type="Pfam" id="PF03129">
    <property type="entry name" value="HGTP_anticodon"/>
    <property type="match status" value="1"/>
</dbReference>
<dbReference type="GO" id="GO:0016740">
    <property type="term" value="F:transferase activity"/>
    <property type="evidence" value="ECO:0007669"/>
    <property type="project" value="UniProtKB-ARBA"/>
</dbReference>
<dbReference type="InterPro" id="IPR006195">
    <property type="entry name" value="aa-tRNA-synth_II"/>
</dbReference>
<dbReference type="Proteomes" id="UP000324781">
    <property type="component" value="Unassembled WGS sequence"/>
</dbReference>
<dbReference type="AlphaFoldDB" id="A0A1M6FCT2"/>
<evidence type="ECO:0000256" key="1">
    <source>
        <dbReference type="ARBA" id="ARBA00004496"/>
    </source>
</evidence>
<dbReference type="NCBIfam" id="TIGR00442">
    <property type="entry name" value="hisS"/>
    <property type="match status" value="1"/>
</dbReference>
<evidence type="ECO:0000256" key="6">
    <source>
        <dbReference type="ARBA" id="ARBA00022741"/>
    </source>
</evidence>
<dbReference type="HAMAP" id="MF_00127">
    <property type="entry name" value="His_tRNA_synth"/>
    <property type="match status" value="1"/>
</dbReference>
<evidence type="ECO:0000259" key="13">
    <source>
        <dbReference type="PROSITE" id="PS50862"/>
    </source>
</evidence>
<keyword evidence="15" id="KW-1185">Reference proteome</keyword>
<dbReference type="SUPFAM" id="SSF52954">
    <property type="entry name" value="Class II aaRS ABD-related"/>
    <property type="match status" value="1"/>
</dbReference>
<feature type="domain" description="Aminoacyl-transfer RNA synthetases class-II family profile" evidence="13">
    <location>
        <begin position="23"/>
        <end position="322"/>
    </location>
</feature>
<proteinExistence type="inferred from homology"/>
<protein>
    <recommendedName>
        <fullName evidence="11">Histidine--tRNA ligase</fullName>
        <ecNumber evidence="11">6.1.1.21</ecNumber>
    </recommendedName>
    <alternativeName>
        <fullName evidence="11">Histidyl-tRNA synthetase</fullName>
        <shortName evidence="11">HisRS</shortName>
    </alternativeName>
</protein>
<dbReference type="InterPro" id="IPR004154">
    <property type="entry name" value="Anticodon-bd"/>
</dbReference>
<dbReference type="Pfam" id="PF13393">
    <property type="entry name" value="tRNA-synt_His"/>
    <property type="match status" value="1"/>
</dbReference>
<sequence>MLMQAPKGTHDILPDEIDKWYYVEQKFAEVCQRFGYKEIRLPVFEHTELFQRGVGDTTDIVQKEMYTFEDKGGRSLTLRPEGTAGVVRSYIEHGMASWPQPTKLFYNITAYRYEKMQKGRFREFHQLGVELFGAADPAADAEVISLLVMFFDSLNIKNLTLNLNSIGCPKCRGEYNQRLKAFLADKIDKMCDTCRERINRNPMRILDCKEEGCRYYLKEAPTLLDHVCEDCRNHFEKVTQKLQDIGIHYEIDKGIVRGLDYYNRTVFELVSRNIGTQGTVCGGGRYDGLIELCGGVPTPGIGFAIGVERLLLEMENQGIEIPSKGRPDIYLGPIGEKAEKLCEKLAWNLRAKGITCIKDIMGRSVKAQMKYADKLGARYALIIGDTEVESNKAALRDMTTGEAKDISLDTLTDRLVKTKGNL</sequence>
<accession>A0A1M6FCT2</accession>
<dbReference type="Gene3D" id="3.40.50.800">
    <property type="entry name" value="Anticodon-binding domain"/>
    <property type="match status" value="1"/>
</dbReference>
<dbReference type="GO" id="GO:0005737">
    <property type="term" value="C:cytoplasm"/>
    <property type="evidence" value="ECO:0007669"/>
    <property type="project" value="UniProtKB-SubCell"/>
</dbReference>
<comment type="catalytic activity">
    <reaction evidence="10 11">
        <text>tRNA(His) + L-histidine + ATP = L-histidyl-tRNA(His) + AMP + diphosphate + H(+)</text>
        <dbReference type="Rhea" id="RHEA:17313"/>
        <dbReference type="Rhea" id="RHEA-COMP:9665"/>
        <dbReference type="Rhea" id="RHEA-COMP:9689"/>
        <dbReference type="ChEBI" id="CHEBI:15378"/>
        <dbReference type="ChEBI" id="CHEBI:30616"/>
        <dbReference type="ChEBI" id="CHEBI:33019"/>
        <dbReference type="ChEBI" id="CHEBI:57595"/>
        <dbReference type="ChEBI" id="CHEBI:78442"/>
        <dbReference type="ChEBI" id="CHEBI:78527"/>
        <dbReference type="ChEBI" id="CHEBI:456215"/>
        <dbReference type="EC" id="6.1.1.21"/>
    </reaction>
</comment>
<feature type="binding site" evidence="12">
    <location>
        <begin position="81"/>
        <end position="83"/>
    </location>
    <ligand>
        <name>L-histidine</name>
        <dbReference type="ChEBI" id="CHEBI:57595"/>
    </ligand>
</feature>
<evidence type="ECO:0000256" key="3">
    <source>
        <dbReference type="ARBA" id="ARBA00011738"/>
    </source>
</evidence>
<dbReference type="GO" id="GO:0004821">
    <property type="term" value="F:histidine-tRNA ligase activity"/>
    <property type="evidence" value="ECO:0007669"/>
    <property type="project" value="UniProtKB-UniRule"/>
</dbReference>
<evidence type="ECO:0000256" key="2">
    <source>
        <dbReference type="ARBA" id="ARBA00008226"/>
    </source>
</evidence>
<dbReference type="InterPro" id="IPR033656">
    <property type="entry name" value="HisRS_anticodon"/>
</dbReference>
<dbReference type="Gene3D" id="3.30.930.10">
    <property type="entry name" value="Bira Bifunctional Protein, Domain 2"/>
    <property type="match status" value="1"/>
</dbReference>
<evidence type="ECO:0000256" key="4">
    <source>
        <dbReference type="ARBA" id="ARBA00022490"/>
    </source>
</evidence>
<dbReference type="InterPro" id="IPR041715">
    <property type="entry name" value="HisRS-like_core"/>
</dbReference>
<dbReference type="InterPro" id="IPR015807">
    <property type="entry name" value="His-tRNA-ligase"/>
</dbReference>